<protein>
    <recommendedName>
        <fullName evidence="4">Phospho-2-dehydro-3-deoxyheptonate aldolase</fullName>
        <ecNumber evidence="4">2.5.1.54</ecNumber>
    </recommendedName>
</protein>
<dbReference type="PANTHER" id="PTHR21337:SF0">
    <property type="entry name" value="PHOSPHO-2-DEHYDRO-3-DEOXYHEPTONATE ALDOLASE"/>
    <property type="match status" value="1"/>
</dbReference>
<feature type="binding site" evidence="3">
    <location>
        <begin position="264"/>
        <end position="265"/>
    </location>
    <ligand>
        <name>phosphoenolpyruvate</name>
        <dbReference type="ChEBI" id="CHEBI:58702"/>
    </ligand>
</feature>
<dbReference type="GO" id="GO:0008652">
    <property type="term" value="P:amino acid biosynthetic process"/>
    <property type="evidence" value="ECO:0007669"/>
    <property type="project" value="UniProtKB-KW"/>
</dbReference>
<feature type="binding site" evidence="3">
    <location>
        <position position="286"/>
    </location>
    <ligand>
        <name>phosphoenolpyruvate</name>
        <dbReference type="ChEBI" id="CHEBI:58702"/>
    </ligand>
</feature>
<comment type="caution">
    <text evidence="5">The sequence shown here is derived from an EMBL/GenBank/DDBJ whole genome shotgun (WGS) entry which is preliminary data.</text>
</comment>
<dbReference type="InterPro" id="IPR013785">
    <property type="entry name" value="Aldolase_TIM"/>
</dbReference>
<evidence type="ECO:0000256" key="2">
    <source>
        <dbReference type="ARBA" id="ARBA00022679"/>
    </source>
</evidence>
<feature type="binding site" evidence="3">
    <location>
        <position position="317"/>
    </location>
    <ligand>
        <name>phosphoenolpyruvate</name>
        <dbReference type="ChEBI" id="CHEBI:58702"/>
    </ligand>
</feature>
<keyword evidence="3" id="KW-0170">Cobalt</keyword>
<evidence type="ECO:0000256" key="3">
    <source>
        <dbReference type="PIRSR" id="PIRSR602480-1"/>
    </source>
</evidence>
<dbReference type="Proteomes" id="UP000257067">
    <property type="component" value="Unassembled WGS sequence"/>
</dbReference>
<dbReference type="EMBL" id="NXLU01000006">
    <property type="protein sequence ID" value="RDU68765.1"/>
    <property type="molecule type" value="Genomic_DNA"/>
</dbReference>
<proteinExistence type="inferred from homology"/>
<dbReference type="GO" id="GO:0003849">
    <property type="term" value="F:3-deoxy-7-phosphoheptulonate synthase activity"/>
    <property type="evidence" value="ECO:0007669"/>
    <property type="project" value="UniProtKB-EC"/>
</dbReference>
<organism evidence="5 6">
    <name type="scientific">Helicobacter cholecystus</name>
    <dbReference type="NCBI Taxonomy" id="45498"/>
    <lineage>
        <taxon>Bacteria</taxon>
        <taxon>Pseudomonadati</taxon>
        <taxon>Campylobacterota</taxon>
        <taxon>Epsilonproteobacteria</taxon>
        <taxon>Campylobacterales</taxon>
        <taxon>Helicobacteraceae</taxon>
        <taxon>Helicobacter</taxon>
    </lineage>
</organism>
<dbReference type="Pfam" id="PF01474">
    <property type="entry name" value="DAHP_synth_2"/>
    <property type="match status" value="1"/>
</dbReference>
<keyword evidence="4" id="KW-0057">Aromatic amino acid biosynthesis</keyword>
<dbReference type="OrthoDB" id="9766852at2"/>
<dbReference type="Gene3D" id="3.20.20.70">
    <property type="entry name" value="Aldolase class I"/>
    <property type="match status" value="1"/>
</dbReference>
<evidence type="ECO:0000313" key="6">
    <source>
        <dbReference type="Proteomes" id="UP000257067"/>
    </source>
</evidence>
<feature type="binding site" evidence="3">
    <location>
        <position position="347"/>
    </location>
    <ligand>
        <name>Mn(2+)</name>
        <dbReference type="ChEBI" id="CHEBI:29035"/>
    </ligand>
</feature>
<gene>
    <name evidence="5" type="ORF">CQA62_05085</name>
</gene>
<dbReference type="AlphaFoldDB" id="A0A3D8IV15"/>
<sequence length="437" mass="49475">MMQNLRQWRDLPIKQAPIYKNIQELTEVEQELRGYPPLVFAKEVELLKEKIIKAQNQEAFILQGGDCAESFDRFSGARIRDFYKLFLQMSVVLGYSSGMEIVKIGRIAGQFAKPRSNEIEQREGVSLPSFRGDMINAVGFSAREREHDAKRMLRAYHQSSSTLNLLRAFSKGGMADLHLIQKYNLDFVTHNPLGQKYQSLAQEISQALRFVESCGVNISKANEFSEFFTSHEALVLNYEEALCREDSLSGGIYDCSAHFLWIGERTSESEAHLNFLQKIKNPKGIKVGPNMKLQTLLKILDTLNPCNDKGEIVCIVRMGEDQILQNLPPLLKGTKSRNILWINDPMHGNTINAQGMKTRHFQSIFNEIKHFFTLCKEEGVYAGGLHLEMTQEDVSECIGGSVTQEGLGKNYLTQCDPRLNATQSLELAFLVGEILKK</sequence>
<accession>A0A3D8IV15</accession>
<keyword evidence="4" id="KW-0028">Amino-acid biosynthesis</keyword>
<keyword evidence="3" id="KW-0464">Manganese</keyword>
<keyword evidence="2 4" id="KW-0808">Transferase</keyword>
<dbReference type="GO" id="GO:0009073">
    <property type="term" value="P:aromatic amino acid family biosynthetic process"/>
    <property type="evidence" value="ECO:0007669"/>
    <property type="project" value="UniProtKB-KW"/>
</dbReference>
<comment type="pathway">
    <text evidence="4">Metabolic intermediate biosynthesis; chorismate biosynthesis; chorismate from D-erythrose 4-phosphate and phosphoenolpyruvate: step 1/7.</text>
</comment>
<feature type="binding site" evidence="3">
    <location>
        <position position="416"/>
    </location>
    <ligand>
        <name>Mn(2+)</name>
        <dbReference type="ChEBI" id="CHEBI:29035"/>
    </ligand>
</feature>
<dbReference type="SUPFAM" id="SSF51569">
    <property type="entry name" value="Aldolase"/>
    <property type="match status" value="1"/>
</dbReference>
<dbReference type="PANTHER" id="PTHR21337">
    <property type="entry name" value="PHOSPHO-2-DEHYDRO-3-DEOXYHEPTONATE ALDOLASE 1, 2"/>
    <property type="match status" value="1"/>
</dbReference>
<comment type="catalytic activity">
    <reaction evidence="4">
        <text>D-erythrose 4-phosphate + phosphoenolpyruvate + H2O = 7-phospho-2-dehydro-3-deoxy-D-arabino-heptonate + phosphate</text>
        <dbReference type="Rhea" id="RHEA:14717"/>
        <dbReference type="ChEBI" id="CHEBI:15377"/>
        <dbReference type="ChEBI" id="CHEBI:16897"/>
        <dbReference type="ChEBI" id="CHEBI:43474"/>
        <dbReference type="ChEBI" id="CHEBI:58394"/>
        <dbReference type="ChEBI" id="CHEBI:58702"/>
        <dbReference type="EC" id="2.5.1.54"/>
    </reaction>
</comment>
<keyword evidence="6" id="KW-1185">Reference proteome</keyword>
<comment type="cofactor">
    <cofactor evidence="3">
        <name>Mn(2+)</name>
        <dbReference type="ChEBI" id="CHEBI:29035"/>
    </cofactor>
    <cofactor evidence="3">
        <name>Co(2+)</name>
        <dbReference type="ChEBI" id="CHEBI:48828"/>
    </cofactor>
    <cofactor evidence="3">
        <name>Cd(2+)</name>
        <dbReference type="ChEBI" id="CHEBI:48775"/>
    </cofactor>
    <text evidence="3">Binds 1 divalent cation per subunit. The enzyme is active with manganese, cobalt or cadmium ions.</text>
</comment>
<evidence type="ECO:0000313" key="5">
    <source>
        <dbReference type="EMBL" id="RDU68765.1"/>
    </source>
</evidence>
<dbReference type="InterPro" id="IPR002480">
    <property type="entry name" value="DAHP_synth_2"/>
</dbReference>
<feature type="binding site" evidence="3">
    <location>
        <position position="106"/>
    </location>
    <ligand>
        <name>phosphoenolpyruvate</name>
        <dbReference type="ChEBI" id="CHEBI:58702"/>
    </ligand>
</feature>
<dbReference type="EC" id="2.5.1.54" evidence="4"/>
<evidence type="ECO:0000256" key="1">
    <source>
        <dbReference type="ARBA" id="ARBA00008911"/>
    </source>
</evidence>
<reference evidence="5 6" key="1">
    <citation type="submission" date="2018-04" db="EMBL/GenBank/DDBJ databases">
        <title>Novel Campyloabacter and Helicobacter Species and Strains.</title>
        <authorList>
            <person name="Mannion A.J."/>
            <person name="Shen Z."/>
            <person name="Fox J.G."/>
        </authorList>
    </citation>
    <scope>NUCLEOTIDE SEQUENCE [LARGE SCALE GENOMIC DNA]</scope>
    <source>
        <strain evidence="5 6">ATCC 700242</strain>
    </source>
</reference>
<name>A0A3D8IV15_9HELI</name>
<evidence type="ECO:0000256" key="4">
    <source>
        <dbReference type="RuleBase" id="RU363071"/>
    </source>
</evidence>
<feature type="binding site" evidence="3">
    <location>
        <position position="67"/>
    </location>
    <ligand>
        <name>Mn(2+)</name>
        <dbReference type="ChEBI" id="CHEBI:29035"/>
    </ligand>
</feature>
<feature type="binding site" evidence="3">
    <location>
        <position position="388"/>
    </location>
    <ligand>
        <name>Mn(2+)</name>
        <dbReference type="ChEBI" id="CHEBI:29035"/>
    </ligand>
</feature>
<keyword evidence="3" id="KW-0104">Cadmium</keyword>
<comment type="similarity">
    <text evidence="1 4">Belongs to the class-II DAHP synthase family.</text>
</comment>